<evidence type="ECO:0000256" key="1">
    <source>
        <dbReference type="SAM" id="SignalP"/>
    </source>
</evidence>
<dbReference type="Proteomes" id="UP001596297">
    <property type="component" value="Unassembled WGS sequence"/>
</dbReference>
<keyword evidence="1" id="KW-0732">Signal</keyword>
<sequence>MRRAPLLSLLLCLSLPHSAGAAVRLGDPLPPHPWHSAERELVVVYAHGCGDLGELWTAVQQTGIPVRAVSADAQAPVPPGIPDWRGPQAAAFAHSLRVGEYPALLLVRGGRVLNAWEGVTAARSLLTP</sequence>
<keyword evidence="3" id="KW-1185">Reference proteome</keyword>
<name>A0ABW1YBF9_9DEIO</name>
<feature type="signal peptide" evidence="1">
    <location>
        <begin position="1"/>
        <end position="21"/>
    </location>
</feature>
<feature type="chain" id="PRO_5046635851" evidence="1">
    <location>
        <begin position="22"/>
        <end position="128"/>
    </location>
</feature>
<reference evidence="3" key="1">
    <citation type="journal article" date="2019" name="Int. J. Syst. Evol. Microbiol.">
        <title>The Global Catalogue of Microorganisms (GCM) 10K type strain sequencing project: providing services to taxonomists for standard genome sequencing and annotation.</title>
        <authorList>
            <consortium name="The Broad Institute Genomics Platform"/>
            <consortium name="The Broad Institute Genome Sequencing Center for Infectious Disease"/>
            <person name="Wu L."/>
            <person name="Ma J."/>
        </authorList>
    </citation>
    <scope>NUCLEOTIDE SEQUENCE [LARGE SCALE GENOMIC DNA]</scope>
    <source>
        <strain evidence="3">CGMCC 1.15772</strain>
    </source>
</reference>
<dbReference type="RefSeq" id="WP_380081811.1">
    <property type="nucleotide sequence ID" value="NZ_JBHSWD010000001.1"/>
</dbReference>
<proteinExistence type="predicted"/>
<protein>
    <submittedName>
        <fullName evidence="2">Penicillin-binding protein</fullName>
    </submittedName>
</protein>
<evidence type="ECO:0000313" key="2">
    <source>
        <dbReference type="EMBL" id="MFC6590800.1"/>
    </source>
</evidence>
<comment type="caution">
    <text evidence="2">The sequence shown here is derived from an EMBL/GenBank/DDBJ whole genome shotgun (WGS) entry which is preliminary data.</text>
</comment>
<evidence type="ECO:0000313" key="3">
    <source>
        <dbReference type="Proteomes" id="UP001596297"/>
    </source>
</evidence>
<organism evidence="2 3">
    <name type="scientific">Deinococcus lacus</name>
    <dbReference type="NCBI Taxonomy" id="392561"/>
    <lineage>
        <taxon>Bacteria</taxon>
        <taxon>Thermotogati</taxon>
        <taxon>Deinococcota</taxon>
        <taxon>Deinococci</taxon>
        <taxon>Deinococcales</taxon>
        <taxon>Deinococcaceae</taxon>
        <taxon>Deinococcus</taxon>
    </lineage>
</organism>
<accession>A0ABW1YBF9</accession>
<dbReference type="EMBL" id="JBHSWD010000001">
    <property type="protein sequence ID" value="MFC6590800.1"/>
    <property type="molecule type" value="Genomic_DNA"/>
</dbReference>
<gene>
    <name evidence="2" type="ORF">ACFP81_01290</name>
</gene>